<organism evidence="1 2">
    <name type="scientific">Cronartium quercuum f. sp. fusiforme G11</name>
    <dbReference type="NCBI Taxonomy" id="708437"/>
    <lineage>
        <taxon>Eukaryota</taxon>
        <taxon>Fungi</taxon>
        <taxon>Dikarya</taxon>
        <taxon>Basidiomycota</taxon>
        <taxon>Pucciniomycotina</taxon>
        <taxon>Pucciniomycetes</taxon>
        <taxon>Pucciniales</taxon>
        <taxon>Coleosporiaceae</taxon>
        <taxon>Cronartium</taxon>
    </lineage>
</organism>
<sequence>IPTRKQCLPIVEEKMKQLNDFHKKPRESMIMKQVTMKHHCEKKVQRTQEGIKILVG</sequence>
<proteinExistence type="predicted"/>
<keyword evidence="2" id="KW-1185">Reference proteome</keyword>
<gene>
    <name evidence="1" type="ORF">CROQUDRAFT_48156</name>
</gene>
<dbReference type="AlphaFoldDB" id="A0A9P6NC11"/>
<name>A0A9P6NC11_9BASI</name>
<dbReference type="Proteomes" id="UP000886653">
    <property type="component" value="Unassembled WGS sequence"/>
</dbReference>
<protein>
    <submittedName>
        <fullName evidence="1">Uncharacterized protein</fullName>
    </submittedName>
</protein>
<evidence type="ECO:0000313" key="2">
    <source>
        <dbReference type="Proteomes" id="UP000886653"/>
    </source>
</evidence>
<comment type="caution">
    <text evidence="1">The sequence shown here is derived from an EMBL/GenBank/DDBJ whole genome shotgun (WGS) entry which is preliminary data.</text>
</comment>
<feature type="non-terminal residue" evidence="1">
    <location>
        <position position="1"/>
    </location>
</feature>
<dbReference type="EMBL" id="MU167308">
    <property type="protein sequence ID" value="KAG0143891.1"/>
    <property type="molecule type" value="Genomic_DNA"/>
</dbReference>
<accession>A0A9P6NC11</accession>
<evidence type="ECO:0000313" key="1">
    <source>
        <dbReference type="EMBL" id="KAG0143891.1"/>
    </source>
</evidence>
<reference evidence="1" key="1">
    <citation type="submission" date="2013-11" db="EMBL/GenBank/DDBJ databases">
        <title>Genome sequence of the fusiform rust pathogen reveals effectors for host alternation and coevolution with pine.</title>
        <authorList>
            <consortium name="DOE Joint Genome Institute"/>
            <person name="Smith K."/>
            <person name="Pendleton A."/>
            <person name="Kubisiak T."/>
            <person name="Anderson C."/>
            <person name="Salamov A."/>
            <person name="Aerts A."/>
            <person name="Riley R."/>
            <person name="Clum A."/>
            <person name="Lindquist E."/>
            <person name="Ence D."/>
            <person name="Campbell M."/>
            <person name="Kronenberg Z."/>
            <person name="Feau N."/>
            <person name="Dhillon B."/>
            <person name="Hamelin R."/>
            <person name="Burleigh J."/>
            <person name="Smith J."/>
            <person name="Yandell M."/>
            <person name="Nelson C."/>
            <person name="Grigoriev I."/>
            <person name="Davis J."/>
        </authorList>
    </citation>
    <scope>NUCLEOTIDE SEQUENCE</scope>
    <source>
        <strain evidence="1">G11</strain>
    </source>
</reference>